<feature type="compositionally biased region" description="Polar residues" evidence="6">
    <location>
        <begin position="25"/>
        <end position="37"/>
    </location>
</feature>
<protein>
    <submittedName>
        <fullName evidence="8">Uncharacterized protein</fullName>
    </submittedName>
</protein>
<dbReference type="GO" id="GO:0006937">
    <property type="term" value="P:regulation of muscle contraction"/>
    <property type="evidence" value="ECO:0007669"/>
    <property type="project" value="TreeGrafter"/>
</dbReference>
<evidence type="ECO:0000256" key="4">
    <source>
        <dbReference type="ARBA" id="ARBA00022989"/>
    </source>
</evidence>
<dbReference type="GO" id="GO:0015459">
    <property type="term" value="F:potassium channel regulator activity"/>
    <property type="evidence" value="ECO:0007669"/>
    <property type="project" value="TreeGrafter"/>
</dbReference>
<keyword evidence="3 7" id="KW-0812">Transmembrane</keyword>
<dbReference type="InterPro" id="IPR036259">
    <property type="entry name" value="MFS_trans_sf"/>
</dbReference>
<reference evidence="8 9" key="1">
    <citation type="submission" date="2024-04" db="EMBL/GenBank/DDBJ databases">
        <authorList>
            <person name="Rising A."/>
            <person name="Reimegard J."/>
            <person name="Sonavane S."/>
            <person name="Akerstrom W."/>
            <person name="Nylinder S."/>
            <person name="Hedman E."/>
            <person name="Kallberg Y."/>
        </authorList>
    </citation>
    <scope>NUCLEOTIDE SEQUENCE [LARGE SCALE GENOMIC DNA]</scope>
</reference>
<evidence type="ECO:0000313" key="8">
    <source>
        <dbReference type="EMBL" id="CAL1287417.1"/>
    </source>
</evidence>
<sequence>MDPMITDRKLSDLVSEYDSVEAPDSNKNSSCTTSGSEPMSRCRILKNLFVLSFCYCLFYTGFWALTNLQSTMNAAAGMGPDSQAVIYGFSMLSSLFLPELVIDRFGCKTVLVTGTILCLPYIVSNVHLRWDSLLAASALFGLASGPFSAALTVYIDEIALRFERTVTGNVEFIMSCFFGFYTFFMENTQVWGNIVSSLVLKPETKLHGNISLPEKCGAVFETEINGTNANLVPPSDDERFILIGIFVGMGVLALILMVLFLDPLKNDVKGDGCKAIAGRFVVSLKHYKTPHQLLLIPITVLIGIESALYSNEFTEAYIACSWGVHHVGFVTVCFGVCGALMSLLVGPLVKYISQMAVLILAAVANVSICIVLFLWDPTPDFKTMYFVIAGVWGMGDAIWWSQVTALYGLMFPNDREAAFSNLYFWSFLGFFLSYSYANYFTVAVKINILLCFLFVGMLGYMIGQIKLKSSSRTDYVPIPDGGDSS</sequence>
<feature type="transmembrane region" description="Helical" evidence="7">
    <location>
        <begin position="387"/>
        <end position="410"/>
    </location>
</feature>
<organism evidence="8 9">
    <name type="scientific">Larinioides sclopetarius</name>
    <dbReference type="NCBI Taxonomy" id="280406"/>
    <lineage>
        <taxon>Eukaryota</taxon>
        <taxon>Metazoa</taxon>
        <taxon>Ecdysozoa</taxon>
        <taxon>Arthropoda</taxon>
        <taxon>Chelicerata</taxon>
        <taxon>Arachnida</taxon>
        <taxon>Araneae</taxon>
        <taxon>Araneomorphae</taxon>
        <taxon>Entelegynae</taxon>
        <taxon>Araneoidea</taxon>
        <taxon>Araneidae</taxon>
        <taxon>Larinioides</taxon>
    </lineage>
</organism>
<evidence type="ECO:0000256" key="2">
    <source>
        <dbReference type="ARBA" id="ARBA00009172"/>
    </source>
</evidence>
<feature type="transmembrane region" description="Helical" evidence="7">
    <location>
        <begin position="422"/>
        <end position="440"/>
    </location>
</feature>
<dbReference type="AlphaFoldDB" id="A0AAV2AUZ8"/>
<evidence type="ECO:0000256" key="3">
    <source>
        <dbReference type="ARBA" id="ARBA00022692"/>
    </source>
</evidence>
<keyword evidence="9" id="KW-1185">Reference proteome</keyword>
<proteinExistence type="inferred from homology"/>
<keyword evidence="4 7" id="KW-1133">Transmembrane helix</keyword>
<dbReference type="Pfam" id="PF05978">
    <property type="entry name" value="UNC-93"/>
    <property type="match status" value="1"/>
</dbReference>
<dbReference type="PANTHER" id="PTHR19444:SF13">
    <property type="entry name" value="PROTEIN UNC-93 HOMOLOG A"/>
    <property type="match status" value="1"/>
</dbReference>
<feature type="transmembrane region" description="Helical" evidence="7">
    <location>
        <begin position="48"/>
        <end position="65"/>
    </location>
</feature>
<dbReference type="PANTHER" id="PTHR19444">
    <property type="entry name" value="UNC-93 RELATED"/>
    <property type="match status" value="1"/>
</dbReference>
<feature type="transmembrane region" description="Helical" evidence="7">
    <location>
        <begin position="109"/>
        <end position="128"/>
    </location>
</feature>
<feature type="transmembrane region" description="Helical" evidence="7">
    <location>
        <begin position="240"/>
        <end position="261"/>
    </location>
</feature>
<comment type="similarity">
    <text evidence="2">Belongs to the unc-93 family.</text>
</comment>
<evidence type="ECO:0000313" key="9">
    <source>
        <dbReference type="Proteomes" id="UP001497382"/>
    </source>
</evidence>
<dbReference type="GO" id="GO:0043266">
    <property type="term" value="P:regulation of potassium ion transport"/>
    <property type="evidence" value="ECO:0007669"/>
    <property type="project" value="TreeGrafter"/>
</dbReference>
<comment type="subcellular location">
    <subcellularLocation>
        <location evidence="1">Membrane</location>
        <topology evidence="1">Multi-pass membrane protein</topology>
    </subcellularLocation>
</comment>
<dbReference type="Gene3D" id="1.20.1250.20">
    <property type="entry name" value="MFS general substrate transporter like domains"/>
    <property type="match status" value="2"/>
</dbReference>
<dbReference type="SUPFAM" id="SSF103473">
    <property type="entry name" value="MFS general substrate transporter"/>
    <property type="match status" value="1"/>
</dbReference>
<evidence type="ECO:0000256" key="7">
    <source>
        <dbReference type="SAM" id="Phobius"/>
    </source>
</evidence>
<feature type="transmembrane region" description="Helical" evidence="7">
    <location>
        <begin position="357"/>
        <end position="375"/>
    </location>
</feature>
<evidence type="ECO:0000256" key="1">
    <source>
        <dbReference type="ARBA" id="ARBA00004141"/>
    </source>
</evidence>
<evidence type="ECO:0000256" key="5">
    <source>
        <dbReference type="ARBA" id="ARBA00023136"/>
    </source>
</evidence>
<name>A0AAV2AUZ8_9ARAC</name>
<feature type="region of interest" description="Disordered" evidence="6">
    <location>
        <begin position="18"/>
        <end position="38"/>
    </location>
</feature>
<comment type="caution">
    <text evidence="8">The sequence shown here is derived from an EMBL/GenBank/DDBJ whole genome shotgun (WGS) entry which is preliminary data.</text>
</comment>
<feature type="transmembrane region" description="Helical" evidence="7">
    <location>
        <begin position="446"/>
        <end position="463"/>
    </location>
</feature>
<dbReference type="EMBL" id="CAXIEN010000217">
    <property type="protein sequence ID" value="CAL1287417.1"/>
    <property type="molecule type" value="Genomic_DNA"/>
</dbReference>
<dbReference type="GO" id="GO:0055120">
    <property type="term" value="C:striated muscle dense body"/>
    <property type="evidence" value="ECO:0007669"/>
    <property type="project" value="TreeGrafter"/>
</dbReference>
<dbReference type="InterPro" id="IPR010291">
    <property type="entry name" value="Ion_channel_UNC-93"/>
</dbReference>
<dbReference type="InterPro" id="IPR051951">
    <property type="entry name" value="UNC-93_regulatory"/>
</dbReference>
<feature type="transmembrane region" description="Helical" evidence="7">
    <location>
        <begin position="322"/>
        <end position="345"/>
    </location>
</feature>
<feature type="transmembrane region" description="Helical" evidence="7">
    <location>
        <begin position="293"/>
        <end position="310"/>
    </location>
</feature>
<dbReference type="Proteomes" id="UP001497382">
    <property type="component" value="Unassembled WGS sequence"/>
</dbReference>
<feature type="transmembrane region" description="Helical" evidence="7">
    <location>
        <begin position="85"/>
        <end position="102"/>
    </location>
</feature>
<gene>
    <name evidence="8" type="ORF">LARSCL_LOCUS14819</name>
</gene>
<feature type="transmembrane region" description="Helical" evidence="7">
    <location>
        <begin position="134"/>
        <end position="154"/>
    </location>
</feature>
<keyword evidence="5 7" id="KW-0472">Membrane</keyword>
<accession>A0AAV2AUZ8</accession>
<dbReference type="GO" id="GO:0005886">
    <property type="term" value="C:plasma membrane"/>
    <property type="evidence" value="ECO:0007669"/>
    <property type="project" value="TreeGrafter"/>
</dbReference>
<feature type="transmembrane region" description="Helical" evidence="7">
    <location>
        <begin position="166"/>
        <end position="184"/>
    </location>
</feature>
<evidence type="ECO:0000256" key="6">
    <source>
        <dbReference type="SAM" id="MobiDB-lite"/>
    </source>
</evidence>